<evidence type="ECO:0000313" key="3">
    <source>
        <dbReference type="Proteomes" id="UP000037179"/>
    </source>
</evidence>
<proteinExistence type="predicted"/>
<reference evidence="2 3" key="2">
    <citation type="journal article" date="2016" name="Genome Announc.">
        <title>Draft Genome Sequence of Erythromycin- and Oxytetracycline-Sensitive Nocardia seriolae Strain U-1 (NBRC 110359).</title>
        <authorList>
            <person name="Imajoh M."/>
            <person name="Sukeda M."/>
            <person name="Shimizu M."/>
            <person name="Yamane J."/>
            <person name="Ohnishi K."/>
            <person name="Oshima S."/>
        </authorList>
    </citation>
    <scope>NUCLEOTIDE SEQUENCE [LARGE SCALE GENOMIC DNA]</scope>
    <source>
        <strain evidence="2 3">U-1</strain>
    </source>
</reference>
<dbReference type="Proteomes" id="UP000180166">
    <property type="component" value="Chromosome"/>
</dbReference>
<dbReference type="RefSeq" id="WP_143161329.1">
    <property type="nucleotide sequence ID" value="NZ_BBYQ01000041.1"/>
</dbReference>
<reference evidence="1 4" key="3">
    <citation type="submission" date="2016-10" db="EMBL/GenBank/DDBJ databases">
        <title>Genome sequence of Nocardia seriolae strain EM150506, isolated from Anguila japonica.</title>
        <authorList>
            <person name="Han H.-J."/>
        </authorList>
    </citation>
    <scope>NUCLEOTIDE SEQUENCE [LARGE SCALE GENOMIC DNA]</scope>
    <source>
        <strain evidence="1 4">EM150506</strain>
    </source>
</reference>
<protein>
    <submittedName>
        <fullName evidence="2">Uncharacterized protein</fullName>
    </submittedName>
</protein>
<name>A0ABC9YTG5_9NOCA</name>
<dbReference type="Proteomes" id="UP000037179">
    <property type="component" value="Unassembled WGS sequence"/>
</dbReference>
<keyword evidence="3" id="KW-1185">Reference proteome</keyword>
<gene>
    <name evidence="1" type="ORF">NS506_04657</name>
    <name evidence="2" type="ORF">NSK11_contig00041-0002</name>
</gene>
<dbReference type="AlphaFoldDB" id="A0ABC9YTG5"/>
<accession>A0ABC9YTG5</accession>
<evidence type="ECO:0000313" key="2">
    <source>
        <dbReference type="EMBL" id="GAP28693.1"/>
    </source>
</evidence>
<dbReference type="EMBL" id="CP017839">
    <property type="protein sequence ID" value="APA98705.1"/>
    <property type="molecule type" value="Genomic_DNA"/>
</dbReference>
<evidence type="ECO:0000313" key="1">
    <source>
        <dbReference type="EMBL" id="APA98705.1"/>
    </source>
</evidence>
<reference evidence="3" key="1">
    <citation type="submission" date="2015-07" db="EMBL/GenBank/DDBJ databases">
        <title>Nocardia seriolae U-1 whole genome shotgun sequence.</title>
        <authorList>
            <person name="Imajoh M."/>
            <person name="Fukumoto Y."/>
            <person name="Sukeda M."/>
            <person name="Yamane J."/>
            <person name="Yamasaki K."/>
            <person name="Shimizu M."/>
            <person name="Ohnishi K."/>
            <person name="Oshima S."/>
        </authorList>
    </citation>
    <scope>NUCLEOTIDE SEQUENCE [LARGE SCALE GENOMIC DNA]</scope>
    <source>
        <strain evidence="3">U-1</strain>
    </source>
</reference>
<dbReference type="KEGG" id="nsr:NS506_04657"/>
<dbReference type="EMBL" id="BBYQ01000041">
    <property type="protein sequence ID" value="GAP28693.1"/>
    <property type="molecule type" value="Genomic_DNA"/>
</dbReference>
<sequence>MVDEPLQDPTNPIVYGEPPRTLDEIAASARVGAENPEPMRSDTPAVTVDGAAPSPDGLIELVATYTQPSEHPR</sequence>
<organism evidence="2 3">
    <name type="scientific">Nocardia seriolae</name>
    <dbReference type="NCBI Taxonomy" id="37332"/>
    <lineage>
        <taxon>Bacteria</taxon>
        <taxon>Bacillati</taxon>
        <taxon>Actinomycetota</taxon>
        <taxon>Actinomycetes</taxon>
        <taxon>Mycobacteriales</taxon>
        <taxon>Nocardiaceae</taxon>
        <taxon>Nocardia</taxon>
    </lineage>
</organism>
<evidence type="ECO:0000313" key="4">
    <source>
        <dbReference type="Proteomes" id="UP000180166"/>
    </source>
</evidence>